<organism evidence="1 2">
    <name type="scientific">Chryseobacterium carnipullorum</name>
    <dbReference type="NCBI Taxonomy" id="1124835"/>
    <lineage>
        <taxon>Bacteria</taxon>
        <taxon>Pseudomonadati</taxon>
        <taxon>Bacteroidota</taxon>
        <taxon>Flavobacteriia</taxon>
        <taxon>Flavobacteriales</taxon>
        <taxon>Weeksellaceae</taxon>
        <taxon>Chryseobacterium group</taxon>
        <taxon>Chryseobacterium</taxon>
    </lineage>
</organism>
<dbReference type="InterPro" id="IPR011486">
    <property type="entry name" value="BBP2"/>
</dbReference>
<dbReference type="Proteomes" id="UP000255224">
    <property type="component" value="Unassembled WGS sequence"/>
</dbReference>
<dbReference type="RefSeq" id="WP_262511619.1">
    <property type="nucleotide sequence ID" value="NZ_UFVQ01000003.1"/>
</dbReference>
<dbReference type="Pfam" id="PF07642">
    <property type="entry name" value="BBP2"/>
    <property type="match status" value="1"/>
</dbReference>
<evidence type="ECO:0000313" key="2">
    <source>
        <dbReference type="Proteomes" id="UP000255224"/>
    </source>
</evidence>
<dbReference type="STRING" id="297244.SAMN05421639_102644"/>
<gene>
    <name evidence="1" type="ORF">NCTC13533_03874</name>
</gene>
<name>A0A376EBB6_CHRCU</name>
<reference evidence="1 2" key="1">
    <citation type="submission" date="2018-06" db="EMBL/GenBank/DDBJ databases">
        <authorList>
            <consortium name="Pathogen Informatics"/>
            <person name="Doyle S."/>
        </authorList>
    </citation>
    <scope>NUCLEOTIDE SEQUENCE [LARGE SCALE GENOMIC DNA]</scope>
    <source>
        <strain evidence="1 2">NCTC13533</strain>
    </source>
</reference>
<evidence type="ECO:0000313" key="1">
    <source>
        <dbReference type="EMBL" id="STD05622.1"/>
    </source>
</evidence>
<dbReference type="AlphaFoldDB" id="A0A376EBB6"/>
<dbReference type="EMBL" id="UFVQ01000003">
    <property type="protein sequence ID" value="STD05622.1"/>
    <property type="molecule type" value="Genomic_DNA"/>
</dbReference>
<sequence length="90" mass="9923">MSFNLNLGLIKANYQSENLRANVALMAGTYAQDNMAAEQDALRYVNEANVGIKISKTKNLWIDAGIMPSHIGWESAIGKDNINLTRSFCC</sequence>
<proteinExistence type="predicted"/>
<protein>
    <submittedName>
        <fullName evidence="1">Uncharacterized protein</fullName>
    </submittedName>
</protein>
<accession>A0A376EBB6</accession>